<dbReference type="RefSeq" id="WP_126574316.1">
    <property type="nucleotide sequence ID" value="NZ_RXZH01000004.1"/>
</dbReference>
<sequence>MINLRSKQRGAFSIEFALLGVVFSTMLIFTADWVVKLSVQGKMDRLSYSLVNIIKERTQLYGKDNYDIDQAMVADIYSVGRSSLNRTLGGYDSANFGGEFELLQFDFEGNASVSTIEQGRGCQLEQTISQMQDLSMVTSWGRRATLYRVTLCYETANWAGDLFDEDFTTIQSSSIMMGR</sequence>
<keyword evidence="1" id="KW-1133">Transmembrane helix</keyword>
<evidence type="ECO:0000313" key="2">
    <source>
        <dbReference type="EMBL" id="RTZ15586.1"/>
    </source>
</evidence>
<keyword evidence="2" id="KW-0067">ATP-binding</keyword>
<dbReference type="Pfam" id="PF16964">
    <property type="entry name" value="TadF"/>
    <property type="match status" value="1"/>
</dbReference>
<keyword evidence="3" id="KW-1185">Reference proteome</keyword>
<keyword evidence="2" id="KW-0547">Nucleotide-binding</keyword>
<keyword evidence="1" id="KW-0812">Transmembrane</keyword>
<organism evidence="2 3">
    <name type="scientific">Vibrio aquaticus</name>
    <dbReference type="NCBI Taxonomy" id="2496559"/>
    <lineage>
        <taxon>Bacteria</taxon>
        <taxon>Pseudomonadati</taxon>
        <taxon>Pseudomonadota</taxon>
        <taxon>Gammaproteobacteria</taxon>
        <taxon>Vibrionales</taxon>
        <taxon>Vibrionaceae</taxon>
        <taxon>Vibrio</taxon>
    </lineage>
</organism>
<dbReference type="EMBL" id="RXZH01000004">
    <property type="protein sequence ID" value="RTZ15586.1"/>
    <property type="molecule type" value="Genomic_DNA"/>
</dbReference>
<dbReference type="AlphaFoldDB" id="A0A3S0V2N0"/>
<accession>A0A3S0V2N0</accession>
<gene>
    <name evidence="2" type="ORF">EJ063_10935</name>
</gene>
<name>A0A3S0V2N0_9VIBR</name>
<evidence type="ECO:0000256" key="1">
    <source>
        <dbReference type="SAM" id="Phobius"/>
    </source>
</evidence>
<dbReference type="InterPro" id="IPR031582">
    <property type="entry name" value="TadF"/>
</dbReference>
<protein>
    <submittedName>
        <fullName evidence="2">ATP-binding protein</fullName>
    </submittedName>
</protein>
<proteinExistence type="predicted"/>
<dbReference type="GO" id="GO:0005524">
    <property type="term" value="F:ATP binding"/>
    <property type="evidence" value="ECO:0007669"/>
    <property type="project" value="UniProtKB-KW"/>
</dbReference>
<dbReference type="OrthoDB" id="5876198at2"/>
<comment type="caution">
    <text evidence="2">The sequence shown here is derived from an EMBL/GenBank/DDBJ whole genome shotgun (WGS) entry which is preliminary data.</text>
</comment>
<dbReference type="Proteomes" id="UP000268973">
    <property type="component" value="Unassembled WGS sequence"/>
</dbReference>
<reference evidence="2 3" key="1">
    <citation type="submission" date="2018-12" db="EMBL/GenBank/DDBJ databases">
        <title>Vibrio sp. isolated from China Sea.</title>
        <authorList>
            <person name="Li Y."/>
        </authorList>
    </citation>
    <scope>NUCLEOTIDE SEQUENCE [LARGE SCALE GENOMIC DNA]</scope>
    <source>
        <strain evidence="2 3">BEI207</strain>
    </source>
</reference>
<feature type="transmembrane region" description="Helical" evidence="1">
    <location>
        <begin position="12"/>
        <end position="35"/>
    </location>
</feature>
<keyword evidence="1" id="KW-0472">Membrane</keyword>
<evidence type="ECO:0000313" key="3">
    <source>
        <dbReference type="Proteomes" id="UP000268973"/>
    </source>
</evidence>